<dbReference type="Proteomes" id="UP000240883">
    <property type="component" value="Unassembled WGS sequence"/>
</dbReference>
<dbReference type="EMBL" id="KZ678151">
    <property type="protein sequence ID" value="PSN60056.1"/>
    <property type="molecule type" value="Genomic_DNA"/>
</dbReference>
<accession>A0A2T2N475</accession>
<dbReference type="STRING" id="1448308.A0A2T2N475"/>
<keyword evidence="3" id="KW-1185">Reference proteome</keyword>
<organism evidence="2 3">
    <name type="scientific">Corynespora cassiicola Philippines</name>
    <dbReference type="NCBI Taxonomy" id="1448308"/>
    <lineage>
        <taxon>Eukaryota</taxon>
        <taxon>Fungi</taxon>
        <taxon>Dikarya</taxon>
        <taxon>Ascomycota</taxon>
        <taxon>Pezizomycotina</taxon>
        <taxon>Dothideomycetes</taxon>
        <taxon>Pleosporomycetidae</taxon>
        <taxon>Pleosporales</taxon>
        <taxon>Corynesporascaceae</taxon>
        <taxon>Corynespora</taxon>
    </lineage>
</organism>
<name>A0A2T2N475_CORCC</name>
<dbReference type="Pfam" id="PF24494">
    <property type="entry name" value="DUF7587"/>
    <property type="match status" value="1"/>
</dbReference>
<dbReference type="AlphaFoldDB" id="A0A2T2N475"/>
<evidence type="ECO:0000313" key="2">
    <source>
        <dbReference type="EMBL" id="PSN60056.1"/>
    </source>
</evidence>
<gene>
    <name evidence="2" type="ORF">BS50DRAFT_604914</name>
</gene>
<reference evidence="2 3" key="1">
    <citation type="journal article" date="2018" name="Front. Microbiol.">
        <title>Genome-Wide Analysis of Corynespora cassiicola Leaf Fall Disease Putative Effectors.</title>
        <authorList>
            <person name="Lopez D."/>
            <person name="Ribeiro S."/>
            <person name="Label P."/>
            <person name="Fumanal B."/>
            <person name="Venisse J.S."/>
            <person name="Kohler A."/>
            <person name="de Oliveira R.R."/>
            <person name="Labutti K."/>
            <person name="Lipzen A."/>
            <person name="Lail K."/>
            <person name="Bauer D."/>
            <person name="Ohm R.A."/>
            <person name="Barry K.W."/>
            <person name="Spatafora J."/>
            <person name="Grigoriev I.V."/>
            <person name="Martin F.M."/>
            <person name="Pujade-Renaud V."/>
        </authorList>
    </citation>
    <scope>NUCLEOTIDE SEQUENCE [LARGE SCALE GENOMIC DNA]</scope>
    <source>
        <strain evidence="2 3">Philippines</strain>
    </source>
</reference>
<dbReference type="InterPro" id="IPR056009">
    <property type="entry name" value="DUF7587"/>
</dbReference>
<proteinExistence type="predicted"/>
<feature type="domain" description="DUF7587" evidence="1">
    <location>
        <begin position="264"/>
        <end position="389"/>
    </location>
</feature>
<protein>
    <recommendedName>
        <fullName evidence="1">DUF7587 domain-containing protein</fullName>
    </recommendedName>
</protein>
<evidence type="ECO:0000313" key="3">
    <source>
        <dbReference type="Proteomes" id="UP000240883"/>
    </source>
</evidence>
<dbReference type="OrthoDB" id="4152607at2759"/>
<sequence length="509" mass="57634">MGTNVEEIAGSVRDLSIVDAAQDRGQEPLRPARSRPASLQDAVHRLIRYTNTIESKVQSVKSLVEDANSSGNLPITEVCSLTITSNIRTTIDALNEAIETSVITNLKSLGNQSSTVVPKILSHFDEQIKDIVREVLNKTSNSGEVLWKVAEECYKQVTSSSGVLHADDYFVPLEEASLGWPYDHDYEREEYYEHESRLEVNELYAAAFQKKIERKLEADRKSRQSWTDFWTGFWVRVLNSSPGGPTLFYPPASCYAQSLNFDAVPKYLFRTFDSASSGINDKSVIASTASKFGSQGKSLTDILTLERDSATDLLHTHLKKSCFEGYWADNLMSWTSSLLFAIQYAVWRAERPGNHSHSTSDIKICVVDTEKFPRGQFMQDLYLLKTYHATAKELGGSTESFFKFRFNREDYYNGEYLSQGAVNHAGRSCVGLSQLYPEFEDAKGNEKWAKRALELRNKWSAEQETADEEIRLALQVGRNCFTRFKPSDIATILLSFKNRKYTRQHPTSK</sequence>
<evidence type="ECO:0000259" key="1">
    <source>
        <dbReference type="Pfam" id="PF24494"/>
    </source>
</evidence>